<name>Q9ZX86_BPPHC</name>
<proteinExistence type="predicted"/>
<reference evidence="1 2" key="2">
    <citation type="journal article" date="1999" name="Proc. Natl. Acad. Sci. U.S.A.">
        <title>Evolutionary relationships among diverse bacteriophages and prophages: all the world's a phage.</title>
        <authorList>
            <person name="Hendrix R.W."/>
            <person name="Smith M.C.M."/>
            <person name="Burns N."/>
            <person name="Ford M.E."/>
            <person name="Hatfull G.F."/>
        </authorList>
    </citation>
    <scope>NUCLEOTIDE SEQUENCE [LARGE SCALE GENOMIC DNA]</scope>
    <source>
        <strain evidence="1 2">Norwich stock</strain>
    </source>
</reference>
<dbReference type="OrthoDB" id="23997at10239"/>
<protein>
    <submittedName>
        <fullName evidence="1">Gp22</fullName>
    </submittedName>
</protein>
<dbReference type="EMBL" id="AJ006589">
    <property type="protein sequence ID" value="CAA07146.1"/>
    <property type="molecule type" value="Genomic_DNA"/>
</dbReference>
<evidence type="ECO:0000313" key="2">
    <source>
        <dbReference type="Proteomes" id="UP000002124"/>
    </source>
</evidence>
<dbReference type="RefSeq" id="NP_047967.1">
    <property type="nucleotide sequence ID" value="NC_001978.3"/>
</dbReference>
<organism evidence="1 2">
    <name type="scientific">Streptomyces phage phiC31</name>
    <name type="common">Bacteriophage phi-C31</name>
    <dbReference type="NCBI Taxonomy" id="10719"/>
    <lineage>
        <taxon>Viruses</taxon>
        <taxon>Duplodnaviria</taxon>
        <taxon>Heunggongvirae</taxon>
        <taxon>Uroviricota</taxon>
        <taxon>Caudoviricetes</taxon>
        <taxon>Colingsworthviridae</taxon>
        <taxon>Lomovskayavirus</taxon>
    </lineage>
</organism>
<accession>Q9ZX86</accession>
<organismHost>
    <name type="scientific">Streptomyces coelicolor</name>
    <dbReference type="NCBI Taxonomy" id="1902"/>
</organismHost>
<dbReference type="KEGG" id="vg:2715883"/>
<evidence type="ECO:0000313" key="1">
    <source>
        <dbReference type="EMBL" id="CAA07146.1"/>
    </source>
</evidence>
<sequence>MPHSVPFDLSLSVWVPSGAARAWLPCSVLGGALTDELIQSCDELKAVFKAHGKLVARLLSSPSAPRYDGFRIIGRRKDTGAMVAAVEWVRSRETRELVRGSVIWTACKYVHPATALVA</sequence>
<reference evidence="1 2" key="1">
    <citation type="journal article" date="1999" name="Nucleic Acids Res.">
        <title>The complete genome sequence of the Streptomyces temperate phage straight phiC31: evolutionary relationships to other viruses.</title>
        <authorList>
            <person name="Smith M.C.M."/>
            <person name="Burns N."/>
            <person name="Wilson R.N."/>
            <person name="Gregory M.A."/>
        </authorList>
    </citation>
    <scope>NUCLEOTIDE SEQUENCE</scope>
    <source>
        <strain evidence="1 2">Norwich stock</strain>
    </source>
</reference>
<dbReference type="Proteomes" id="UP000002124">
    <property type="component" value="Segment"/>
</dbReference>
<gene>
    <name evidence="1" type="primary">22</name>
</gene>
<dbReference type="GeneID" id="2715883"/>
<keyword evidence="2" id="KW-1185">Reference proteome</keyword>